<evidence type="ECO:0000313" key="3">
    <source>
        <dbReference type="Proteomes" id="UP000010552"/>
    </source>
</evidence>
<sequence length="103" mass="10639">MADTYAVVQKRGAPAVTRSGSGTRGAEEAPLYSQVTPRAQRLEAPAEDLRGTPPGSVPVDPSPAGPGAYEDVADGSQTGGLGFNLRIGKPKGPRDPPAEWTRV</sequence>
<gene>
    <name evidence="2" type="ORF">PAL_GLEAN10022554</name>
</gene>
<evidence type="ECO:0000256" key="1">
    <source>
        <dbReference type="SAM" id="MobiDB-lite"/>
    </source>
</evidence>
<accession>L5JT81</accession>
<dbReference type="EMBL" id="KB031122">
    <property type="protein sequence ID" value="ELK02634.1"/>
    <property type="molecule type" value="Genomic_DNA"/>
</dbReference>
<proteinExistence type="predicted"/>
<dbReference type="STRING" id="9402.L5JT81"/>
<keyword evidence="3" id="KW-1185">Reference proteome</keyword>
<feature type="compositionally biased region" description="Basic and acidic residues" evidence="1">
    <location>
        <begin position="92"/>
        <end position="103"/>
    </location>
</feature>
<evidence type="ECO:0000313" key="2">
    <source>
        <dbReference type="EMBL" id="ELK02634.1"/>
    </source>
</evidence>
<feature type="region of interest" description="Disordered" evidence="1">
    <location>
        <begin position="1"/>
        <end position="103"/>
    </location>
</feature>
<dbReference type="eggNOG" id="KOG0789">
    <property type="taxonomic scope" value="Eukaryota"/>
</dbReference>
<dbReference type="AlphaFoldDB" id="L5JT81"/>
<reference evidence="3" key="1">
    <citation type="journal article" date="2013" name="Science">
        <title>Comparative analysis of bat genomes provides insight into the evolution of flight and immunity.</title>
        <authorList>
            <person name="Zhang G."/>
            <person name="Cowled C."/>
            <person name="Shi Z."/>
            <person name="Huang Z."/>
            <person name="Bishop-Lilly K.A."/>
            <person name="Fang X."/>
            <person name="Wynne J.W."/>
            <person name="Xiong Z."/>
            <person name="Baker M.L."/>
            <person name="Zhao W."/>
            <person name="Tachedjian M."/>
            <person name="Zhu Y."/>
            <person name="Zhou P."/>
            <person name="Jiang X."/>
            <person name="Ng J."/>
            <person name="Yang L."/>
            <person name="Wu L."/>
            <person name="Xiao J."/>
            <person name="Feng Y."/>
            <person name="Chen Y."/>
            <person name="Sun X."/>
            <person name="Zhang Y."/>
            <person name="Marsh G.A."/>
            <person name="Crameri G."/>
            <person name="Broder C.C."/>
            <person name="Frey K.G."/>
            <person name="Wang L.F."/>
            <person name="Wang J."/>
        </authorList>
    </citation>
    <scope>NUCLEOTIDE SEQUENCE [LARGE SCALE GENOMIC DNA]</scope>
</reference>
<protein>
    <submittedName>
        <fullName evidence="2">Tyrosine-protein phosphatase non-receptor type 18</fullName>
    </submittedName>
</protein>
<dbReference type="Proteomes" id="UP000010552">
    <property type="component" value="Unassembled WGS sequence"/>
</dbReference>
<dbReference type="InParanoid" id="L5JT81"/>
<organism evidence="2 3">
    <name type="scientific">Pteropus alecto</name>
    <name type="common">Black flying fox</name>
    <dbReference type="NCBI Taxonomy" id="9402"/>
    <lineage>
        <taxon>Eukaryota</taxon>
        <taxon>Metazoa</taxon>
        <taxon>Chordata</taxon>
        <taxon>Craniata</taxon>
        <taxon>Vertebrata</taxon>
        <taxon>Euteleostomi</taxon>
        <taxon>Mammalia</taxon>
        <taxon>Eutheria</taxon>
        <taxon>Laurasiatheria</taxon>
        <taxon>Chiroptera</taxon>
        <taxon>Yinpterochiroptera</taxon>
        <taxon>Pteropodoidea</taxon>
        <taxon>Pteropodidae</taxon>
        <taxon>Pteropodinae</taxon>
        <taxon>Pteropus</taxon>
    </lineage>
</organism>
<keyword evidence="2" id="KW-0675">Receptor</keyword>
<name>L5JT81_PTEAL</name>